<dbReference type="KEGG" id="rter:IDM49_09435"/>
<name>A0A7H2BCP0_9MICC</name>
<dbReference type="Proteomes" id="UP000516404">
    <property type="component" value="Chromosome"/>
</dbReference>
<dbReference type="GeneID" id="96624461"/>
<organism evidence="3 4">
    <name type="scientific">Rothia terrae</name>
    <dbReference type="NCBI Taxonomy" id="396015"/>
    <lineage>
        <taxon>Bacteria</taxon>
        <taxon>Bacillati</taxon>
        <taxon>Actinomycetota</taxon>
        <taxon>Actinomycetes</taxon>
        <taxon>Micrococcales</taxon>
        <taxon>Micrococcaceae</taxon>
        <taxon>Rothia</taxon>
    </lineage>
</organism>
<dbReference type="AlphaFoldDB" id="A0A7H2BCP0"/>
<sequence>MSQNPLNPQHPDNADYLQNSAPQHGEGNQNPEQFQHNAQAATGNGAPYNQQNGQPVQGGVAPVGHQPFDDQHQFEGAQHGSHAPYGDQQPKKKKTGLLIGLLVGLLLLLALLALALWFFLGRGDKVKGMDEFKAAMNKSVSDTSADKCNTISDTILKESMEEDLKKNNVDPSNVYLCSDVDFTSMEALMSAATTQEAEPKMVMGVYTGDQKAESDNNLLKELENEGFNDGWALRGDNWGIVGDADDSVKNKLLDELGGEEIKK</sequence>
<gene>
    <name evidence="3" type="ORF">IDM49_09435</name>
</gene>
<feature type="compositionally biased region" description="Low complexity" evidence="1">
    <location>
        <begin position="50"/>
        <end position="66"/>
    </location>
</feature>
<evidence type="ECO:0000256" key="2">
    <source>
        <dbReference type="SAM" id="Phobius"/>
    </source>
</evidence>
<reference evidence="3 4" key="1">
    <citation type="submission" date="2020-09" db="EMBL/GenBank/DDBJ databases">
        <title>Investigation of environmental microbes.</title>
        <authorList>
            <person name="Ou Y."/>
            <person name="Kang Q."/>
        </authorList>
    </citation>
    <scope>NUCLEOTIDE SEQUENCE [LARGE SCALE GENOMIC DNA]</scope>
    <source>
        <strain evidence="3 4">KJZ-14</strain>
    </source>
</reference>
<evidence type="ECO:0000313" key="4">
    <source>
        <dbReference type="Proteomes" id="UP000516404"/>
    </source>
</evidence>
<evidence type="ECO:0000313" key="3">
    <source>
        <dbReference type="EMBL" id="QNV37436.1"/>
    </source>
</evidence>
<protein>
    <submittedName>
        <fullName evidence="3">Uncharacterized protein</fullName>
    </submittedName>
</protein>
<keyword evidence="2" id="KW-0812">Transmembrane</keyword>
<keyword evidence="4" id="KW-1185">Reference proteome</keyword>
<keyword evidence="2" id="KW-0472">Membrane</keyword>
<keyword evidence="2" id="KW-1133">Transmembrane helix</keyword>
<feature type="transmembrane region" description="Helical" evidence="2">
    <location>
        <begin position="97"/>
        <end position="120"/>
    </location>
</feature>
<feature type="compositionally biased region" description="Polar residues" evidence="1">
    <location>
        <begin position="16"/>
        <end position="42"/>
    </location>
</feature>
<proteinExistence type="predicted"/>
<dbReference type="RefSeq" id="WP_190724326.1">
    <property type="nucleotide sequence ID" value="NZ_CP061539.1"/>
</dbReference>
<feature type="region of interest" description="Disordered" evidence="1">
    <location>
        <begin position="1"/>
        <end position="91"/>
    </location>
</feature>
<accession>A0A7H2BCP0</accession>
<evidence type="ECO:0000256" key="1">
    <source>
        <dbReference type="SAM" id="MobiDB-lite"/>
    </source>
</evidence>
<dbReference type="EMBL" id="CP061539">
    <property type="protein sequence ID" value="QNV37436.1"/>
    <property type="molecule type" value="Genomic_DNA"/>
</dbReference>